<name>A0A8S5L0E0_9VIRU</name>
<dbReference type="GeneID" id="80397169"/>
<gene>
    <name evidence="1" type="primary">SRR5467091_1_3</name>
</gene>
<organism evidence="1 2">
    <name type="scientific">ssRNA phage SRR5467091_1</name>
    <dbReference type="NCBI Taxonomy" id="2786459"/>
    <lineage>
        <taxon>Viruses</taxon>
        <taxon>Riboviria</taxon>
        <taxon>Orthornavirae</taxon>
        <taxon>Lenarviricota</taxon>
        <taxon>Leviviricetes</taxon>
        <taxon>Norzivirales</taxon>
        <taxon>Atkinsviridae</taxon>
        <taxon>Casfavirus</taxon>
        <taxon>Casfavirus pelocola</taxon>
        <taxon>Rainacovirus pelocola</taxon>
    </lineage>
</organism>
<dbReference type="EMBL" id="BK013661">
    <property type="protein sequence ID" value="DAD50908.1"/>
    <property type="molecule type" value="Genomic_RNA"/>
</dbReference>
<dbReference type="KEGG" id="vg:80397169"/>
<keyword evidence="2" id="KW-1185">Reference proteome</keyword>
<evidence type="ECO:0000313" key="2">
    <source>
        <dbReference type="Proteomes" id="UP000682586"/>
    </source>
</evidence>
<dbReference type="RefSeq" id="YP_010768937.1">
    <property type="nucleotide sequence ID" value="NC_073832.1"/>
</dbReference>
<proteinExistence type="predicted"/>
<dbReference type="Proteomes" id="UP000682586">
    <property type="component" value="Segment"/>
</dbReference>
<reference evidence="1" key="1">
    <citation type="submission" date="2020-09" db="EMBL/GenBank/DDBJ databases">
        <title>Leviviricetes taxonomy.</title>
        <authorList>
            <person name="Stockdale S.R."/>
            <person name="Callanan J."/>
            <person name="Adriaenssens E.M."/>
            <person name="Kuhn J.H."/>
            <person name="Rumnieks J."/>
            <person name="Shkoporov A."/>
            <person name="Draper L.A."/>
            <person name="Ross P."/>
            <person name="Hill C."/>
        </authorList>
    </citation>
    <scope>NUCLEOTIDE SEQUENCE</scope>
</reference>
<accession>A0A8S5L0E0</accession>
<evidence type="ECO:0000313" key="1">
    <source>
        <dbReference type="EMBL" id="DAD50908.1"/>
    </source>
</evidence>
<protein>
    <submittedName>
        <fullName evidence="1">Uncharacterized protein</fullName>
    </submittedName>
</protein>
<sequence length="87" mass="9697">MELTFEFDRLIAEDLNVVRNLNCDLRSRQPWVASSSFRVIATVYPTGEIGIEHQDDDGVPYVAVLGRVRDSFFSGGCNIRLGSMSGE</sequence>